<comment type="similarity">
    <text evidence="3 8 9">Belongs to the IspF family.</text>
</comment>
<dbReference type="GO" id="GO:0008685">
    <property type="term" value="F:2-C-methyl-D-erythritol 2,4-cyclodiphosphate synthase activity"/>
    <property type="evidence" value="ECO:0007669"/>
    <property type="project" value="UniProtKB-UniRule"/>
</dbReference>
<feature type="binding site" evidence="8">
    <location>
        <begin position="62"/>
        <end position="64"/>
    </location>
    <ligand>
        <name>4-CDP-2-C-methyl-D-erythritol 2-phosphate</name>
        <dbReference type="ChEBI" id="CHEBI:57919"/>
    </ligand>
</feature>
<evidence type="ECO:0000256" key="7">
    <source>
        <dbReference type="ARBA" id="ARBA00023239"/>
    </source>
</evidence>
<dbReference type="RefSeq" id="WP_242942373.1">
    <property type="nucleotide sequence ID" value="NZ_FRAD01000020.1"/>
</dbReference>
<reference evidence="11 12" key="1">
    <citation type="submission" date="2016-11" db="EMBL/GenBank/DDBJ databases">
        <authorList>
            <person name="Jaros S."/>
            <person name="Januszkiewicz K."/>
            <person name="Wedrychowicz H."/>
        </authorList>
    </citation>
    <scope>NUCLEOTIDE SEQUENCE [LARGE SCALE GENOMIC DNA]</scope>
    <source>
        <strain evidence="11 12">DSM 3090</strain>
    </source>
</reference>
<feature type="site" description="Transition state stabilizer" evidence="8">
    <location>
        <position position="40"/>
    </location>
</feature>
<dbReference type="PANTHER" id="PTHR43181:SF1">
    <property type="entry name" value="2-C-METHYL-D-ERYTHRITOL 2,4-CYCLODIPHOSPHATE SYNTHASE, CHLOROPLASTIC"/>
    <property type="match status" value="1"/>
</dbReference>
<dbReference type="EC" id="4.6.1.12" evidence="4 8"/>
<protein>
    <recommendedName>
        <fullName evidence="4 8">2-C-methyl-D-erythritol 2,4-cyclodiphosphate synthase</fullName>
        <shortName evidence="8">MECDP-synthase</shortName>
        <shortName evidence="8">MECPP-synthase</shortName>
        <shortName evidence="8">MECPS</shortName>
        <ecNumber evidence="4 8">4.6.1.12</ecNumber>
    </recommendedName>
</protein>
<dbReference type="HAMAP" id="MF_00107">
    <property type="entry name" value="IspF"/>
    <property type="match status" value="1"/>
</dbReference>
<dbReference type="PANTHER" id="PTHR43181">
    <property type="entry name" value="2-C-METHYL-D-ERYTHRITOL 2,4-CYCLODIPHOSPHATE SYNTHASE, CHLOROPLASTIC"/>
    <property type="match status" value="1"/>
</dbReference>
<comment type="pathway">
    <text evidence="2 8">Isoprenoid biosynthesis; isopentenyl diphosphate biosynthesis via DXP pathway; isopentenyl diphosphate from 1-deoxy-D-xylulose 5-phosphate: step 4/6.</text>
</comment>
<dbReference type="EMBL" id="FRAD01000020">
    <property type="protein sequence ID" value="SHK27522.1"/>
    <property type="molecule type" value="Genomic_DNA"/>
</dbReference>
<dbReference type="Pfam" id="PF02542">
    <property type="entry name" value="YgbB"/>
    <property type="match status" value="1"/>
</dbReference>
<accession>A0A1M6R4Z7</accession>
<feature type="site" description="Transition state stabilizer" evidence="8">
    <location>
        <position position="139"/>
    </location>
</feature>
<feature type="binding site" evidence="8">
    <location>
        <position position="48"/>
    </location>
    <ligand>
        <name>a divalent metal cation</name>
        <dbReference type="ChEBI" id="CHEBI:60240"/>
    </ligand>
</feature>
<dbReference type="UniPathway" id="UPA00056">
    <property type="reaction ID" value="UER00095"/>
</dbReference>
<comment type="catalytic activity">
    <reaction evidence="1 8 9">
        <text>4-CDP-2-C-methyl-D-erythritol 2-phosphate = 2-C-methyl-D-erythritol 2,4-cyclic diphosphate + CMP</text>
        <dbReference type="Rhea" id="RHEA:23864"/>
        <dbReference type="ChEBI" id="CHEBI:57919"/>
        <dbReference type="ChEBI" id="CHEBI:58483"/>
        <dbReference type="ChEBI" id="CHEBI:60377"/>
        <dbReference type="EC" id="4.6.1.12"/>
    </reaction>
</comment>
<name>A0A1M6R4Z7_9CLOT</name>
<dbReference type="Gene3D" id="3.30.1330.50">
    <property type="entry name" value="2-C-methyl-D-erythritol 2,4-cyclodiphosphate synthase"/>
    <property type="match status" value="1"/>
</dbReference>
<dbReference type="InterPro" id="IPR036571">
    <property type="entry name" value="MECDP_synthase_sf"/>
</dbReference>
<evidence type="ECO:0000313" key="12">
    <source>
        <dbReference type="Proteomes" id="UP000183952"/>
    </source>
</evidence>
<dbReference type="InterPro" id="IPR003526">
    <property type="entry name" value="MECDP_synthase"/>
</dbReference>
<gene>
    <name evidence="8" type="primary">ispF</name>
    <name evidence="11" type="ORF">SAMN02745248_02203</name>
</gene>
<comment type="cofactor">
    <cofactor evidence="8">
        <name>a divalent metal cation</name>
        <dbReference type="ChEBI" id="CHEBI:60240"/>
    </cofactor>
    <text evidence="8">Binds 1 divalent metal cation per subunit.</text>
</comment>
<evidence type="ECO:0000256" key="1">
    <source>
        <dbReference type="ARBA" id="ARBA00000200"/>
    </source>
</evidence>
<evidence type="ECO:0000256" key="2">
    <source>
        <dbReference type="ARBA" id="ARBA00004709"/>
    </source>
</evidence>
<evidence type="ECO:0000313" key="11">
    <source>
        <dbReference type="EMBL" id="SHK27522.1"/>
    </source>
</evidence>
<evidence type="ECO:0000256" key="5">
    <source>
        <dbReference type="ARBA" id="ARBA00022723"/>
    </source>
</evidence>
<feature type="binding site" evidence="8">
    <location>
        <position position="145"/>
    </location>
    <ligand>
        <name>4-CDP-2-C-methyl-D-erythritol 2-phosphate</name>
        <dbReference type="ChEBI" id="CHEBI:57919"/>
    </ligand>
</feature>
<dbReference type="NCBIfam" id="TIGR00151">
    <property type="entry name" value="ispF"/>
    <property type="match status" value="1"/>
</dbReference>
<dbReference type="GO" id="GO:0046872">
    <property type="term" value="F:metal ion binding"/>
    <property type="evidence" value="ECO:0007669"/>
    <property type="project" value="UniProtKB-KW"/>
</dbReference>
<feature type="binding site" evidence="8">
    <location>
        <begin position="106"/>
        <end position="112"/>
    </location>
    <ligand>
        <name>4-CDP-2-C-methyl-D-erythritol 2-phosphate</name>
        <dbReference type="ChEBI" id="CHEBI:57919"/>
    </ligand>
</feature>
<proteinExistence type="inferred from homology"/>
<dbReference type="Proteomes" id="UP000183952">
    <property type="component" value="Unassembled WGS sequence"/>
</dbReference>
<feature type="binding site" evidence="8">
    <location>
        <begin position="14"/>
        <end position="16"/>
    </location>
    <ligand>
        <name>4-CDP-2-C-methyl-D-erythritol 2-phosphate</name>
        <dbReference type="ChEBI" id="CHEBI:57919"/>
    </ligand>
</feature>
<sequence>MSIDMNYRIGMGYDVHRLVENRKLILGGVNIPYELGLLGHSDADVLLHAICDALLGAAALGDIGTHFPDNDNAYKDMDSMILLARVGDLLKEKDYSIGNIDATIIAQKPKMAPHMDSMKNNISKTLKIDLDSLNIKATTEEGLGFTGQGLGISCQAIALIYKNK</sequence>
<dbReference type="CDD" id="cd00554">
    <property type="entry name" value="MECDP_synthase"/>
    <property type="match status" value="1"/>
</dbReference>
<dbReference type="InterPro" id="IPR020555">
    <property type="entry name" value="MECDP_synthase_CS"/>
</dbReference>
<dbReference type="AlphaFoldDB" id="A0A1M6R4Z7"/>
<evidence type="ECO:0000256" key="6">
    <source>
        <dbReference type="ARBA" id="ARBA00023229"/>
    </source>
</evidence>
<evidence type="ECO:0000256" key="9">
    <source>
        <dbReference type="RuleBase" id="RU004395"/>
    </source>
</evidence>
<evidence type="ECO:0000256" key="8">
    <source>
        <dbReference type="HAMAP-Rule" id="MF_00107"/>
    </source>
</evidence>
<evidence type="ECO:0000256" key="3">
    <source>
        <dbReference type="ARBA" id="ARBA00008480"/>
    </source>
</evidence>
<comment type="caution">
    <text evidence="8">Lacks conserved residue(s) required for the propagation of feature annotation.</text>
</comment>
<keyword evidence="6 8" id="KW-0414">Isoprene biosynthesis</keyword>
<organism evidence="11 12">
    <name type="scientific">Hathewaya proteolytica DSM 3090</name>
    <dbReference type="NCBI Taxonomy" id="1121331"/>
    <lineage>
        <taxon>Bacteria</taxon>
        <taxon>Bacillati</taxon>
        <taxon>Bacillota</taxon>
        <taxon>Clostridia</taxon>
        <taxon>Eubacteriales</taxon>
        <taxon>Clostridiaceae</taxon>
        <taxon>Hathewaya</taxon>
    </lineage>
</organism>
<keyword evidence="5 8" id="KW-0479">Metal-binding</keyword>
<dbReference type="SUPFAM" id="SSF69765">
    <property type="entry name" value="IpsF-like"/>
    <property type="match status" value="1"/>
</dbReference>
<keyword evidence="12" id="KW-1185">Reference proteome</keyword>
<comment type="subunit">
    <text evidence="8">Homotrimer.</text>
</comment>
<dbReference type="PROSITE" id="PS01350">
    <property type="entry name" value="ISPF"/>
    <property type="match status" value="1"/>
</dbReference>
<feature type="domain" description="2-C-methyl-D-erythritol 2,4-cyclodiphosphate synthase" evidence="10">
    <location>
        <begin position="8"/>
        <end position="160"/>
    </location>
</feature>
<dbReference type="FunFam" id="3.30.1330.50:FF:000001">
    <property type="entry name" value="2-C-methyl-D-erythritol 2,4-cyclodiphosphate synthase"/>
    <property type="match status" value="1"/>
</dbReference>
<dbReference type="GO" id="GO:0016114">
    <property type="term" value="P:terpenoid biosynthetic process"/>
    <property type="evidence" value="ECO:0007669"/>
    <property type="project" value="InterPro"/>
</dbReference>
<dbReference type="STRING" id="1121331.SAMN02745248_02203"/>
<feature type="binding site" evidence="8">
    <location>
        <position position="16"/>
    </location>
    <ligand>
        <name>a divalent metal cation</name>
        <dbReference type="ChEBI" id="CHEBI:60240"/>
    </ligand>
</feature>
<dbReference type="GO" id="GO:0019288">
    <property type="term" value="P:isopentenyl diphosphate biosynthetic process, methylerythritol 4-phosphate pathway"/>
    <property type="evidence" value="ECO:0007669"/>
    <property type="project" value="UniProtKB-UniRule"/>
</dbReference>
<evidence type="ECO:0000256" key="4">
    <source>
        <dbReference type="ARBA" id="ARBA00012579"/>
    </source>
</evidence>
<keyword evidence="7 8" id="KW-0456">Lyase</keyword>
<feature type="binding site" evidence="8">
    <location>
        <begin position="67"/>
        <end position="71"/>
    </location>
    <ligand>
        <name>4-CDP-2-C-methyl-D-erythritol 2-phosphate</name>
        <dbReference type="ChEBI" id="CHEBI:57919"/>
    </ligand>
</feature>
<feature type="binding site" evidence="8">
    <location>
        <begin position="40"/>
        <end position="41"/>
    </location>
    <ligand>
        <name>4-CDP-2-C-methyl-D-erythritol 2-phosphate</name>
        <dbReference type="ChEBI" id="CHEBI:57919"/>
    </ligand>
</feature>
<evidence type="ECO:0000259" key="10">
    <source>
        <dbReference type="Pfam" id="PF02542"/>
    </source>
</evidence>
<comment type="function">
    <text evidence="8">Involved in the biosynthesis of isopentenyl diphosphate (IPP) and dimethylallyl diphosphate (DMAPP), two major building blocks of isoprenoid compounds. Catalyzes the conversion of 4-diphosphocytidyl-2-C-methyl-D-erythritol 2-phosphate (CDP-ME2P) to 2-C-methyl-D-erythritol 2,4-cyclodiphosphate (ME-CPP) with a corresponding release of cytidine 5-monophosphate (CMP).</text>
</comment>
<feature type="binding site" evidence="8">
    <location>
        <begin position="138"/>
        <end position="141"/>
    </location>
    <ligand>
        <name>4-CDP-2-C-methyl-D-erythritol 2-phosphate</name>
        <dbReference type="ChEBI" id="CHEBI:57919"/>
    </ligand>
</feature>
<feature type="binding site" evidence="8">
    <location>
        <position position="14"/>
    </location>
    <ligand>
        <name>a divalent metal cation</name>
        <dbReference type="ChEBI" id="CHEBI:60240"/>
    </ligand>
</feature>